<evidence type="ECO:0000256" key="3">
    <source>
        <dbReference type="ARBA" id="ARBA00012784"/>
    </source>
</evidence>
<feature type="signal peptide" evidence="7">
    <location>
        <begin position="1"/>
        <end position="22"/>
    </location>
</feature>
<keyword evidence="10" id="KW-1185">Reference proteome</keyword>
<keyword evidence="7" id="KW-0732">Signal</keyword>
<keyword evidence="6" id="KW-0862">Zinc</keyword>
<feature type="domain" description="Adenosine deaminase" evidence="8">
    <location>
        <begin position="219"/>
        <end position="453"/>
    </location>
</feature>
<dbReference type="InterPro" id="IPR006330">
    <property type="entry name" value="Ado/ade_deaminase"/>
</dbReference>
<accession>A0ABV7DA73</accession>
<evidence type="ECO:0000256" key="5">
    <source>
        <dbReference type="ARBA" id="ARBA00022801"/>
    </source>
</evidence>
<proteinExistence type="inferred from homology"/>
<dbReference type="EC" id="3.5.4.4" evidence="3"/>
<dbReference type="Proteomes" id="UP001595444">
    <property type="component" value="Unassembled WGS sequence"/>
</dbReference>
<dbReference type="InterPro" id="IPR001365">
    <property type="entry name" value="A_deaminase_dom"/>
</dbReference>
<keyword evidence="4" id="KW-0479">Metal-binding</keyword>
<evidence type="ECO:0000256" key="2">
    <source>
        <dbReference type="ARBA" id="ARBA00006676"/>
    </source>
</evidence>
<dbReference type="PANTHER" id="PTHR11409:SF43">
    <property type="entry name" value="ADENOSINE DEAMINASE"/>
    <property type="match status" value="1"/>
</dbReference>
<dbReference type="Pfam" id="PF00962">
    <property type="entry name" value="A_deaminase"/>
    <property type="match status" value="1"/>
</dbReference>
<dbReference type="InterPro" id="IPR032466">
    <property type="entry name" value="Metal_Hydrolase"/>
</dbReference>
<dbReference type="RefSeq" id="WP_194215526.1">
    <property type="nucleotide sequence ID" value="NZ_CP061205.1"/>
</dbReference>
<dbReference type="Gene3D" id="3.20.20.140">
    <property type="entry name" value="Metal-dependent hydrolases"/>
    <property type="match status" value="1"/>
</dbReference>
<evidence type="ECO:0000256" key="6">
    <source>
        <dbReference type="ARBA" id="ARBA00022833"/>
    </source>
</evidence>
<dbReference type="PANTHER" id="PTHR11409">
    <property type="entry name" value="ADENOSINE DEAMINASE"/>
    <property type="match status" value="1"/>
</dbReference>
<feature type="chain" id="PRO_5046319816" description="adenosine deaminase" evidence="7">
    <location>
        <begin position="23"/>
        <end position="515"/>
    </location>
</feature>
<reference evidence="10" key="1">
    <citation type="journal article" date="2019" name="Int. J. Syst. Evol. Microbiol.">
        <title>The Global Catalogue of Microorganisms (GCM) 10K type strain sequencing project: providing services to taxonomists for standard genome sequencing and annotation.</title>
        <authorList>
            <consortium name="The Broad Institute Genomics Platform"/>
            <consortium name="The Broad Institute Genome Sequencing Center for Infectious Disease"/>
            <person name="Wu L."/>
            <person name="Ma J."/>
        </authorList>
    </citation>
    <scope>NUCLEOTIDE SEQUENCE [LARGE SCALE GENOMIC DNA]</scope>
    <source>
        <strain evidence="10">KCTC 62164</strain>
    </source>
</reference>
<dbReference type="SUPFAM" id="SSF51556">
    <property type="entry name" value="Metallo-dependent hydrolases"/>
    <property type="match status" value="1"/>
</dbReference>
<comment type="caution">
    <text evidence="9">The sequence shown here is derived from an EMBL/GenBank/DDBJ whole genome shotgun (WGS) entry which is preliminary data.</text>
</comment>
<keyword evidence="5" id="KW-0378">Hydrolase</keyword>
<comment type="cofactor">
    <cofactor evidence="1">
        <name>Zn(2+)</name>
        <dbReference type="ChEBI" id="CHEBI:29105"/>
    </cofactor>
</comment>
<sequence>MRLSVVGFLMCLSVLGVSTVNAQDSAIAARMTGEALQWSAENGRLRQAMQSFPKGGDLHSHLRGAVYAESWLEWAAEDGLCADMKNLALMFMQKDTCEESGWITAREARADETMRRELINSMSTRSYVPTLNWSGHNDFFSTFEKINARPSRLGDELAEVAERAGHQNVLYLELMETLVLPELIPLVRDVKLTGDVEADYKTLMDSRFGMQVSRLVKSVQAQLTEANVRKNKLLGCDMNSGAIGCDVEIRFLHQVIREFDPKMVYAQIILGWAVMDSVPGVVGLNLVAPEDGYIALRDYSLHMRMIDYLYRNHGEHNISLHAGELALGLVRPKELRFHIREAIEIGHAKRIGHGVDIAYEDKSEELVRKMAADKIMVEINLTSNDTILGVKGADHPIVLYRDLDVPYALSTDDEGVSRIDLTHEYMRFYTDYKVPYFEMKHASRNSLTYSFLPGGSLWESQECVADISQKGNASEACKLFLDSSKKAQLQWRLEENFQRYEATLRIKERKTTSFK</sequence>
<evidence type="ECO:0000313" key="9">
    <source>
        <dbReference type="EMBL" id="MFC3053520.1"/>
    </source>
</evidence>
<evidence type="ECO:0000313" key="10">
    <source>
        <dbReference type="Proteomes" id="UP001595444"/>
    </source>
</evidence>
<evidence type="ECO:0000256" key="1">
    <source>
        <dbReference type="ARBA" id="ARBA00001947"/>
    </source>
</evidence>
<gene>
    <name evidence="9" type="ORF">ACFOKA_16595</name>
</gene>
<evidence type="ECO:0000259" key="8">
    <source>
        <dbReference type="Pfam" id="PF00962"/>
    </source>
</evidence>
<organism evidence="9 10">
    <name type="scientific">Kordiimonas pumila</name>
    <dbReference type="NCBI Taxonomy" id="2161677"/>
    <lineage>
        <taxon>Bacteria</taxon>
        <taxon>Pseudomonadati</taxon>
        <taxon>Pseudomonadota</taxon>
        <taxon>Alphaproteobacteria</taxon>
        <taxon>Kordiimonadales</taxon>
        <taxon>Kordiimonadaceae</taxon>
        <taxon>Kordiimonas</taxon>
    </lineage>
</organism>
<evidence type="ECO:0000256" key="4">
    <source>
        <dbReference type="ARBA" id="ARBA00022723"/>
    </source>
</evidence>
<evidence type="ECO:0000256" key="7">
    <source>
        <dbReference type="SAM" id="SignalP"/>
    </source>
</evidence>
<name>A0ABV7DA73_9PROT</name>
<comment type="similarity">
    <text evidence="2">Belongs to the metallo-dependent hydrolases superfamily. Adenosine and AMP deaminases family.</text>
</comment>
<dbReference type="EMBL" id="JBHRSL010000027">
    <property type="protein sequence ID" value="MFC3053520.1"/>
    <property type="molecule type" value="Genomic_DNA"/>
</dbReference>
<protein>
    <recommendedName>
        <fullName evidence="3">adenosine deaminase</fullName>
        <ecNumber evidence="3">3.5.4.4</ecNumber>
    </recommendedName>
</protein>